<dbReference type="Proteomes" id="UP001166286">
    <property type="component" value="Unassembled WGS sequence"/>
</dbReference>
<dbReference type="PANTHER" id="PTHR15835">
    <property type="entry name" value="NUCLEAR-INTERACTING PARTNER OF ALK"/>
    <property type="match status" value="1"/>
</dbReference>
<keyword evidence="3" id="KW-0863">Zinc-finger</keyword>
<evidence type="ECO:0000256" key="4">
    <source>
        <dbReference type="ARBA" id="ARBA00022833"/>
    </source>
</evidence>
<feature type="region of interest" description="Disordered" evidence="6">
    <location>
        <begin position="72"/>
        <end position="99"/>
    </location>
</feature>
<evidence type="ECO:0000256" key="1">
    <source>
        <dbReference type="ARBA" id="ARBA00004123"/>
    </source>
</evidence>
<feature type="region of interest" description="Disordered" evidence="6">
    <location>
        <begin position="23"/>
        <end position="58"/>
    </location>
</feature>
<dbReference type="GO" id="GO:0008270">
    <property type="term" value="F:zinc ion binding"/>
    <property type="evidence" value="ECO:0007669"/>
    <property type="project" value="UniProtKB-KW"/>
</dbReference>
<sequence>MPPALTTTKRKFHKILDSISNASSTSLSTSHVKHNASTTTLPASLDRPTKKARVARPTSAYVPPSTRIMMTSESSNRPVTTSKQPSISLAPPNEERKAPNFAPWDRAQFLERLKTYRHVDKWIGKPEKINEVQWAKRGWSCIGRETVGCIGGCAKELVIKLEDDRADKANEEGRSSEEQADDDDWRGKAQEQLVEKYAEMIVTWHDGGCLWRRRGCDDTIQRLPLAHRVTAIDNLRQRYESLLTMASELPTDPSTPEGLDISDVQARVAPLICSSPSNHPIDGAKTVVHCSSDPIARTASPLPVNTAALTLALFGWQAEEGHISGLATCTACFRRLGLWLFKPPLDPASQSSMNRLDVIGEHRDYCPWINALSQTGTSSRRTSLDGLAGWQVLLRTVIAITQHERNERGMASAVTITNLDDAASEVGSVVSLAAISRDRKDENERDKERWAKLKKLKQMFHVKTGKRKEGTANKNDQVLG</sequence>
<dbReference type="InterPro" id="IPR013909">
    <property type="entry name" value="NuBaID_C"/>
</dbReference>
<dbReference type="AlphaFoldDB" id="A0AA39R6W9"/>
<keyword evidence="2" id="KW-0479">Metal-binding</keyword>
<reference evidence="9" key="1">
    <citation type="submission" date="2023-03" db="EMBL/GenBank/DDBJ databases">
        <title>Complete genome of Cladonia borealis.</title>
        <authorList>
            <person name="Park H."/>
        </authorList>
    </citation>
    <scope>NUCLEOTIDE SEQUENCE</scope>
    <source>
        <strain evidence="9">ANT050790</strain>
    </source>
</reference>
<feature type="compositionally biased region" description="Basic and acidic residues" evidence="6">
    <location>
        <begin position="166"/>
        <end position="177"/>
    </location>
</feature>
<organism evidence="9 10">
    <name type="scientific">Cladonia borealis</name>
    <dbReference type="NCBI Taxonomy" id="184061"/>
    <lineage>
        <taxon>Eukaryota</taxon>
        <taxon>Fungi</taxon>
        <taxon>Dikarya</taxon>
        <taxon>Ascomycota</taxon>
        <taxon>Pezizomycotina</taxon>
        <taxon>Lecanoromycetes</taxon>
        <taxon>OSLEUM clade</taxon>
        <taxon>Lecanoromycetidae</taxon>
        <taxon>Lecanorales</taxon>
        <taxon>Lecanorineae</taxon>
        <taxon>Cladoniaceae</taxon>
        <taxon>Cladonia</taxon>
    </lineage>
</organism>
<proteinExistence type="predicted"/>
<evidence type="ECO:0008006" key="11">
    <source>
        <dbReference type="Google" id="ProtNLM"/>
    </source>
</evidence>
<accession>A0AA39R6W9</accession>
<dbReference type="Pfam" id="PF08600">
    <property type="entry name" value="NuBaID_C"/>
    <property type="match status" value="1"/>
</dbReference>
<dbReference type="Pfam" id="PF07967">
    <property type="entry name" value="zf-C3HC"/>
    <property type="match status" value="1"/>
</dbReference>
<feature type="region of interest" description="Disordered" evidence="6">
    <location>
        <begin position="166"/>
        <end position="186"/>
    </location>
</feature>
<evidence type="ECO:0000256" key="3">
    <source>
        <dbReference type="ARBA" id="ARBA00022771"/>
    </source>
</evidence>
<evidence type="ECO:0000259" key="8">
    <source>
        <dbReference type="Pfam" id="PF08600"/>
    </source>
</evidence>
<gene>
    <name evidence="9" type="ORF">JMJ35_002600</name>
</gene>
<evidence type="ECO:0000256" key="5">
    <source>
        <dbReference type="ARBA" id="ARBA00023242"/>
    </source>
</evidence>
<evidence type="ECO:0000313" key="10">
    <source>
        <dbReference type="Proteomes" id="UP001166286"/>
    </source>
</evidence>
<comment type="subcellular location">
    <subcellularLocation>
        <location evidence="1">Nucleus</location>
    </subcellularLocation>
</comment>
<evidence type="ECO:0000256" key="2">
    <source>
        <dbReference type="ARBA" id="ARBA00022723"/>
    </source>
</evidence>
<name>A0AA39R6W9_9LECA</name>
<dbReference type="PANTHER" id="PTHR15835:SF6">
    <property type="entry name" value="ZINC FINGER C3HC-TYPE PROTEIN 1"/>
    <property type="match status" value="1"/>
</dbReference>
<protein>
    <recommendedName>
        <fullName evidence="11">Zf-C3HC-domain-containing protein</fullName>
    </recommendedName>
</protein>
<keyword evidence="10" id="KW-1185">Reference proteome</keyword>
<dbReference type="GO" id="GO:0005634">
    <property type="term" value="C:nucleus"/>
    <property type="evidence" value="ECO:0007669"/>
    <property type="project" value="UniProtKB-SubCell"/>
</dbReference>
<dbReference type="EMBL" id="JAFEKC020000004">
    <property type="protein sequence ID" value="KAK0515221.1"/>
    <property type="molecule type" value="Genomic_DNA"/>
</dbReference>
<comment type="caution">
    <text evidence="9">The sequence shown here is derived from an EMBL/GenBank/DDBJ whole genome shotgun (WGS) entry which is preliminary data.</text>
</comment>
<evidence type="ECO:0000259" key="7">
    <source>
        <dbReference type="Pfam" id="PF07967"/>
    </source>
</evidence>
<evidence type="ECO:0000313" key="9">
    <source>
        <dbReference type="EMBL" id="KAK0515221.1"/>
    </source>
</evidence>
<feature type="compositionally biased region" description="Polar residues" evidence="6">
    <location>
        <begin position="72"/>
        <end position="87"/>
    </location>
</feature>
<keyword evidence="5" id="KW-0539">Nucleus</keyword>
<feature type="domain" description="NuBaID C-terminal" evidence="8">
    <location>
        <begin position="308"/>
        <end position="399"/>
    </location>
</feature>
<evidence type="ECO:0000256" key="6">
    <source>
        <dbReference type="SAM" id="MobiDB-lite"/>
    </source>
</evidence>
<feature type="domain" description="C3HC-type" evidence="7">
    <location>
        <begin position="103"/>
        <end position="251"/>
    </location>
</feature>
<dbReference type="InterPro" id="IPR012935">
    <property type="entry name" value="NuBaID_N"/>
</dbReference>
<keyword evidence="4" id="KW-0862">Zinc</keyword>